<comment type="caution">
    <text evidence="3">The sequence shown here is derived from an EMBL/GenBank/DDBJ whole genome shotgun (WGS) entry which is preliminary data.</text>
</comment>
<evidence type="ECO:0000256" key="2">
    <source>
        <dbReference type="SAM" id="Phobius"/>
    </source>
</evidence>
<dbReference type="EMBL" id="JAULSW010000003">
    <property type="protein sequence ID" value="KAK3386763.1"/>
    <property type="molecule type" value="Genomic_DNA"/>
</dbReference>
<sequence>MATTSTGRVNYAKNCVGPLTAIFTGPSTCLSTTTFVGNGAAAFYVAAFWDDVTACYPTGTGTTTLDLHTNFFYSPGICPSGWAPVASMETDIRTTISDYSRYALPKETTAWLCCPSGFVPDRPWASHFWFETLNCASTISRGSTMTNVWMTDDPVGKLSNIVASSTLYVLARGIPIFWQSTDKAVLDWWAAASPAQTTPSSTYTPPTLFGPAGPVPTPSATGSTRATGSSTTTRSSLDSSTTTRRVTPNFNDLPPDFQEQAGTSLSTGAKAGISVSVSIAVIAIVLAVYFVVRLARARRAASAQPSAYPAQGEVGPGAAFDLQKVELGGVPRVEMQTNANVHEVASPPRFYELSGHQRF</sequence>
<feature type="compositionally biased region" description="Low complexity" evidence="1">
    <location>
        <begin position="197"/>
        <end position="207"/>
    </location>
</feature>
<proteinExistence type="predicted"/>
<keyword evidence="2" id="KW-0812">Transmembrane</keyword>
<reference evidence="3" key="2">
    <citation type="submission" date="2023-06" db="EMBL/GenBank/DDBJ databases">
        <authorList>
            <consortium name="Lawrence Berkeley National Laboratory"/>
            <person name="Haridas S."/>
            <person name="Hensen N."/>
            <person name="Bonometti L."/>
            <person name="Westerberg I."/>
            <person name="Brannstrom I.O."/>
            <person name="Guillou S."/>
            <person name="Cros-Aarteil S."/>
            <person name="Calhoun S."/>
            <person name="Kuo A."/>
            <person name="Mondo S."/>
            <person name="Pangilinan J."/>
            <person name="Riley R."/>
            <person name="LaButti K."/>
            <person name="Andreopoulos B."/>
            <person name="Lipzen A."/>
            <person name="Chen C."/>
            <person name="Yanf M."/>
            <person name="Daum C."/>
            <person name="Ng V."/>
            <person name="Clum A."/>
            <person name="Steindorff A."/>
            <person name="Ohm R."/>
            <person name="Martin F."/>
            <person name="Silar P."/>
            <person name="Natvig D."/>
            <person name="Lalanne C."/>
            <person name="Gautier V."/>
            <person name="Ament-velasquez S.L."/>
            <person name="Kruys A."/>
            <person name="Hutchinson M.I."/>
            <person name="Powell A.J."/>
            <person name="Barry K."/>
            <person name="Miller A.N."/>
            <person name="Grigoriev I.V."/>
            <person name="Debuchy R."/>
            <person name="Gladieux P."/>
            <person name="Thoren M.H."/>
            <person name="Johannesson H."/>
        </authorList>
    </citation>
    <scope>NUCLEOTIDE SEQUENCE</scope>
    <source>
        <strain evidence="3">CBS 232.78</strain>
    </source>
</reference>
<accession>A0AAE0NS90</accession>
<keyword evidence="2" id="KW-1133">Transmembrane helix</keyword>
<dbReference type="Proteomes" id="UP001285441">
    <property type="component" value="Unassembled WGS sequence"/>
</dbReference>
<evidence type="ECO:0000313" key="3">
    <source>
        <dbReference type="EMBL" id="KAK3386763.1"/>
    </source>
</evidence>
<organism evidence="3 4">
    <name type="scientific">Podospora didyma</name>
    <dbReference type="NCBI Taxonomy" id="330526"/>
    <lineage>
        <taxon>Eukaryota</taxon>
        <taxon>Fungi</taxon>
        <taxon>Dikarya</taxon>
        <taxon>Ascomycota</taxon>
        <taxon>Pezizomycotina</taxon>
        <taxon>Sordariomycetes</taxon>
        <taxon>Sordariomycetidae</taxon>
        <taxon>Sordariales</taxon>
        <taxon>Podosporaceae</taxon>
        <taxon>Podospora</taxon>
    </lineage>
</organism>
<keyword evidence="2" id="KW-0472">Membrane</keyword>
<protein>
    <submittedName>
        <fullName evidence="3">Uncharacterized protein</fullName>
    </submittedName>
</protein>
<evidence type="ECO:0000313" key="4">
    <source>
        <dbReference type="Proteomes" id="UP001285441"/>
    </source>
</evidence>
<reference evidence="3" key="1">
    <citation type="journal article" date="2023" name="Mol. Phylogenet. Evol.">
        <title>Genome-scale phylogeny and comparative genomics of the fungal order Sordariales.</title>
        <authorList>
            <person name="Hensen N."/>
            <person name="Bonometti L."/>
            <person name="Westerberg I."/>
            <person name="Brannstrom I.O."/>
            <person name="Guillou S."/>
            <person name="Cros-Aarteil S."/>
            <person name="Calhoun S."/>
            <person name="Haridas S."/>
            <person name="Kuo A."/>
            <person name="Mondo S."/>
            <person name="Pangilinan J."/>
            <person name="Riley R."/>
            <person name="LaButti K."/>
            <person name="Andreopoulos B."/>
            <person name="Lipzen A."/>
            <person name="Chen C."/>
            <person name="Yan M."/>
            <person name="Daum C."/>
            <person name="Ng V."/>
            <person name="Clum A."/>
            <person name="Steindorff A."/>
            <person name="Ohm R.A."/>
            <person name="Martin F."/>
            <person name="Silar P."/>
            <person name="Natvig D.O."/>
            <person name="Lalanne C."/>
            <person name="Gautier V."/>
            <person name="Ament-Velasquez S.L."/>
            <person name="Kruys A."/>
            <person name="Hutchinson M.I."/>
            <person name="Powell A.J."/>
            <person name="Barry K."/>
            <person name="Miller A.N."/>
            <person name="Grigoriev I.V."/>
            <person name="Debuchy R."/>
            <person name="Gladieux P."/>
            <person name="Hiltunen Thoren M."/>
            <person name="Johannesson H."/>
        </authorList>
    </citation>
    <scope>NUCLEOTIDE SEQUENCE</scope>
    <source>
        <strain evidence="3">CBS 232.78</strain>
    </source>
</reference>
<evidence type="ECO:0000256" key="1">
    <source>
        <dbReference type="SAM" id="MobiDB-lite"/>
    </source>
</evidence>
<name>A0AAE0NS90_9PEZI</name>
<dbReference type="AlphaFoldDB" id="A0AAE0NS90"/>
<feature type="region of interest" description="Disordered" evidence="1">
    <location>
        <begin position="197"/>
        <end position="252"/>
    </location>
</feature>
<feature type="compositionally biased region" description="Low complexity" evidence="1">
    <location>
        <begin position="218"/>
        <end position="247"/>
    </location>
</feature>
<feature type="transmembrane region" description="Helical" evidence="2">
    <location>
        <begin position="271"/>
        <end position="292"/>
    </location>
</feature>
<gene>
    <name evidence="3" type="ORF">B0H63DRAFT_468351</name>
</gene>
<keyword evidence="4" id="KW-1185">Reference proteome</keyword>